<evidence type="ECO:0000259" key="6">
    <source>
        <dbReference type="PROSITE" id="PS50089"/>
    </source>
</evidence>
<feature type="domain" description="RING-type" evidence="6">
    <location>
        <begin position="47"/>
        <end position="88"/>
    </location>
</feature>
<keyword evidence="2 4" id="KW-0863">Zinc-finger</keyword>
<dbReference type="Pfam" id="PF13639">
    <property type="entry name" value="zf-RING_2"/>
    <property type="match status" value="1"/>
</dbReference>
<gene>
    <name evidence="7" type="ORF">BOX15_Mlig001252g5</name>
</gene>
<keyword evidence="3" id="KW-0862">Zinc</keyword>
<reference evidence="7 8" key="1">
    <citation type="submission" date="2017-06" db="EMBL/GenBank/DDBJ databases">
        <title>A platform for efficient transgenesis in Macrostomum lignano, a flatworm model organism for stem cell research.</title>
        <authorList>
            <person name="Berezikov E."/>
        </authorList>
    </citation>
    <scope>NUCLEOTIDE SEQUENCE [LARGE SCALE GENOMIC DNA]</scope>
    <source>
        <strain evidence="7">DV1</strain>
        <tissue evidence="7">Whole organism</tissue>
    </source>
</reference>
<dbReference type="Gene3D" id="3.30.40.10">
    <property type="entry name" value="Zinc/RING finger domain, C3HC4 (zinc finger)"/>
    <property type="match status" value="1"/>
</dbReference>
<dbReference type="GO" id="GO:0006511">
    <property type="term" value="P:ubiquitin-dependent protein catabolic process"/>
    <property type="evidence" value="ECO:0007669"/>
    <property type="project" value="TreeGrafter"/>
</dbReference>
<organism evidence="7 8">
    <name type="scientific">Macrostomum lignano</name>
    <dbReference type="NCBI Taxonomy" id="282301"/>
    <lineage>
        <taxon>Eukaryota</taxon>
        <taxon>Metazoa</taxon>
        <taxon>Spiralia</taxon>
        <taxon>Lophotrochozoa</taxon>
        <taxon>Platyhelminthes</taxon>
        <taxon>Rhabditophora</taxon>
        <taxon>Macrostomorpha</taxon>
        <taxon>Macrostomida</taxon>
        <taxon>Macrostomidae</taxon>
        <taxon>Macrostomum</taxon>
    </lineage>
</organism>
<evidence type="ECO:0000256" key="4">
    <source>
        <dbReference type="PROSITE-ProRule" id="PRU00175"/>
    </source>
</evidence>
<dbReference type="SUPFAM" id="SSF57850">
    <property type="entry name" value="RING/U-box"/>
    <property type="match status" value="1"/>
</dbReference>
<dbReference type="AlphaFoldDB" id="A0A267GRR6"/>
<feature type="transmembrane region" description="Helical" evidence="5">
    <location>
        <begin position="6"/>
        <end position="21"/>
    </location>
</feature>
<evidence type="ECO:0000256" key="2">
    <source>
        <dbReference type="ARBA" id="ARBA00022771"/>
    </source>
</evidence>
<dbReference type="GO" id="GO:0061630">
    <property type="term" value="F:ubiquitin protein ligase activity"/>
    <property type="evidence" value="ECO:0007669"/>
    <property type="project" value="TreeGrafter"/>
</dbReference>
<dbReference type="OrthoDB" id="290834at2759"/>
<dbReference type="GO" id="GO:0005634">
    <property type="term" value="C:nucleus"/>
    <property type="evidence" value="ECO:0007669"/>
    <property type="project" value="TreeGrafter"/>
</dbReference>
<dbReference type="PANTHER" id="PTHR45931">
    <property type="entry name" value="SI:CH211-59O9.10"/>
    <property type="match status" value="1"/>
</dbReference>
<dbReference type="EMBL" id="NIVC01000208">
    <property type="protein sequence ID" value="PAA87982.1"/>
    <property type="molecule type" value="Genomic_DNA"/>
</dbReference>
<dbReference type="STRING" id="282301.A0A267GRR6"/>
<sequence>IITGCVILVIAICFYCCLRLLKRSGIRELGYHKTKYERSKNILNEACPVCLEDFMAKESVLVSLCHHAFHDSCLLPWLRENNKCPLCKTGIGLATEHTPLTSTI</sequence>
<feature type="non-terminal residue" evidence="7">
    <location>
        <position position="1"/>
    </location>
</feature>
<evidence type="ECO:0000256" key="3">
    <source>
        <dbReference type="ARBA" id="ARBA00022833"/>
    </source>
</evidence>
<dbReference type="InterPro" id="IPR001841">
    <property type="entry name" value="Znf_RING"/>
</dbReference>
<evidence type="ECO:0000256" key="5">
    <source>
        <dbReference type="SAM" id="Phobius"/>
    </source>
</evidence>
<keyword evidence="5" id="KW-0812">Transmembrane</keyword>
<name>A0A267GRR6_9PLAT</name>
<keyword evidence="8" id="KW-1185">Reference proteome</keyword>
<dbReference type="GO" id="GO:0008270">
    <property type="term" value="F:zinc ion binding"/>
    <property type="evidence" value="ECO:0007669"/>
    <property type="project" value="UniProtKB-KW"/>
</dbReference>
<keyword evidence="5" id="KW-1133">Transmembrane helix</keyword>
<protein>
    <recommendedName>
        <fullName evidence="6">RING-type domain-containing protein</fullName>
    </recommendedName>
</protein>
<evidence type="ECO:0000313" key="8">
    <source>
        <dbReference type="Proteomes" id="UP000215902"/>
    </source>
</evidence>
<keyword evidence="5" id="KW-0472">Membrane</keyword>
<dbReference type="Proteomes" id="UP000215902">
    <property type="component" value="Unassembled WGS sequence"/>
</dbReference>
<dbReference type="InterPro" id="IPR051834">
    <property type="entry name" value="RING_finger_E3_ligase"/>
</dbReference>
<dbReference type="SMART" id="SM00184">
    <property type="entry name" value="RING"/>
    <property type="match status" value="1"/>
</dbReference>
<dbReference type="PROSITE" id="PS50089">
    <property type="entry name" value="ZF_RING_2"/>
    <property type="match status" value="1"/>
</dbReference>
<proteinExistence type="predicted"/>
<comment type="caution">
    <text evidence="7">The sequence shown here is derived from an EMBL/GenBank/DDBJ whole genome shotgun (WGS) entry which is preliminary data.</text>
</comment>
<evidence type="ECO:0000313" key="7">
    <source>
        <dbReference type="EMBL" id="PAA87982.1"/>
    </source>
</evidence>
<evidence type="ECO:0000256" key="1">
    <source>
        <dbReference type="ARBA" id="ARBA00022723"/>
    </source>
</evidence>
<accession>A0A267GRR6</accession>
<dbReference type="PANTHER" id="PTHR45931:SF3">
    <property type="entry name" value="RING ZINC FINGER-CONTAINING PROTEIN"/>
    <property type="match status" value="1"/>
</dbReference>
<keyword evidence="1" id="KW-0479">Metal-binding</keyword>
<dbReference type="InterPro" id="IPR013083">
    <property type="entry name" value="Znf_RING/FYVE/PHD"/>
</dbReference>